<dbReference type="Pfam" id="PF03184">
    <property type="entry name" value="DDE_1"/>
    <property type="match status" value="1"/>
</dbReference>
<protein>
    <recommendedName>
        <fullName evidence="1">DDE-1 domain-containing protein</fullName>
    </recommendedName>
</protein>
<evidence type="ECO:0000259" key="1">
    <source>
        <dbReference type="Pfam" id="PF03184"/>
    </source>
</evidence>
<organism evidence="2 3">
    <name type="scientific">Periplaneta americana</name>
    <name type="common">American cockroach</name>
    <name type="synonym">Blatta americana</name>
    <dbReference type="NCBI Taxonomy" id="6978"/>
    <lineage>
        <taxon>Eukaryota</taxon>
        <taxon>Metazoa</taxon>
        <taxon>Ecdysozoa</taxon>
        <taxon>Arthropoda</taxon>
        <taxon>Hexapoda</taxon>
        <taxon>Insecta</taxon>
        <taxon>Pterygota</taxon>
        <taxon>Neoptera</taxon>
        <taxon>Polyneoptera</taxon>
        <taxon>Dictyoptera</taxon>
        <taxon>Blattodea</taxon>
        <taxon>Blattoidea</taxon>
        <taxon>Blattidae</taxon>
        <taxon>Blattinae</taxon>
        <taxon>Periplaneta</taxon>
    </lineage>
</organism>
<accession>A0ABQ8S565</accession>
<evidence type="ECO:0000313" key="3">
    <source>
        <dbReference type="Proteomes" id="UP001148838"/>
    </source>
</evidence>
<name>A0ABQ8S565_PERAM</name>
<dbReference type="Proteomes" id="UP001148838">
    <property type="component" value="Unassembled WGS sequence"/>
</dbReference>
<reference evidence="2 3" key="1">
    <citation type="journal article" date="2022" name="Allergy">
        <title>Genome assembly and annotation of Periplaneta americana reveal a comprehensive cockroach allergen profile.</title>
        <authorList>
            <person name="Wang L."/>
            <person name="Xiong Q."/>
            <person name="Saelim N."/>
            <person name="Wang L."/>
            <person name="Nong W."/>
            <person name="Wan A.T."/>
            <person name="Shi M."/>
            <person name="Liu X."/>
            <person name="Cao Q."/>
            <person name="Hui J.H.L."/>
            <person name="Sookrung N."/>
            <person name="Leung T.F."/>
            <person name="Tungtrongchitr A."/>
            <person name="Tsui S.K.W."/>
        </authorList>
    </citation>
    <scope>NUCLEOTIDE SEQUENCE [LARGE SCALE GENOMIC DNA]</scope>
    <source>
        <strain evidence="2">PWHHKU_190912</strain>
    </source>
</reference>
<keyword evidence="3" id="KW-1185">Reference proteome</keyword>
<sequence>MFVYPQKRMSPNLEKDGPPGALYKCSNNGWSNEQLFMDWIQHFHGHVKSSPEEPALLILDNHYSHVTLESYEYSKLHGTFPTAYNPSTLRSLGYLRLTIGNVIHL</sequence>
<dbReference type="InterPro" id="IPR004875">
    <property type="entry name" value="DDE_SF_endonuclease_dom"/>
</dbReference>
<proteinExistence type="predicted"/>
<comment type="caution">
    <text evidence="2">The sequence shown here is derived from an EMBL/GenBank/DDBJ whole genome shotgun (WGS) entry which is preliminary data.</text>
</comment>
<feature type="domain" description="DDE-1" evidence="1">
    <location>
        <begin position="15"/>
        <end position="76"/>
    </location>
</feature>
<gene>
    <name evidence="2" type="ORF">ANN_26033</name>
</gene>
<dbReference type="EMBL" id="JAJSOF020000036">
    <property type="protein sequence ID" value="KAJ4429037.1"/>
    <property type="molecule type" value="Genomic_DNA"/>
</dbReference>
<evidence type="ECO:0000313" key="2">
    <source>
        <dbReference type="EMBL" id="KAJ4429037.1"/>
    </source>
</evidence>